<reference evidence="2 3" key="1">
    <citation type="submission" date="2019-12" db="EMBL/GenBank/DDBJ databases">
        <authorList>
            <person name="Feng G."/>
            <person name="Zhu H."/>
        </authorList>
    </citation>
    <scope>NUCLEOTIDE SEQUENCE [LARGE SCALE GENOMIC DNA]</scope>
    <source>
        <strain evidence="2 3">FGD1</strain>
    </source>
</reference>
<dbReference type="RefSeq" id="WP_160987466.1">
    <property type="nucleotide sequence ID" value="NZ_WVTD01000032.1"/>
</dbReference>
<evidence type="ECO:0000313" key="2">
    <source>
        <dbReference type="EMBL" id="MYM00197.1"/>
    </source>
</evidence>
<evidence type="ECO:0000259" key="1">
    <source>
        <dbReference type="Pfam" id="PF14452"/>
    </source>
</evidence>
<proteinExistence type="predicted"/>
<dbReference type="Proteomes" id="UP000465810">
    <property type="component" value="Unassembled WGS sequence"/>
</dbReference>
<keyword evidence="3" id="KW-1185">Reference proteome</keyword>
<sequence length="248" mass="27618">MSHMTNAADIDDVCDAVREERALRGGKYRVGLAVDSVDFSPLILDDPVPLGRQVLYAANIRDLDRYSLFVVSEGGDFEDVRPDEAVDLRERKAYRFIAFSGDPLYRFTLNGRRIVWGMPTVSEEALRALSGIGAEQAVFLEIRGGTDRLIRPGSQVDLTEPGVEAFITAALAQNFPFFVNDKRYTTDKRILTGAEIKAFVPGWDSTHDLVLEGHGSEPDQLVSDEERVRIDIEHGVRRFSSVPKANFG</sequence>
<organism evidence="2 3">
    <name type="scientific">Novosphingobium silvae</name>
    <dbReference type="NCBI Taxonomy" id="2692619"/>
    <lineage>
        <taxon>Bacteria</taxon>
        <taxon>Pseudomonadati</taxon>
        <taxon>Pseudomonadota</taxon>
        <taxon>Alphaproteobacteria</taxon>
        <taxon>Sphingomonadales</taxon>
        <taxon>Sphingomonadaceae</taxon>
        <taxon>Novosphingobium</taxon>
    </lineage>
</organism>
<comment type="caution">
    <text evidence="2">The sequence shown here is derived from an EMBL/GenBank/DDBJ whole genome shotgun (WGS) entry which is preliminary data.</text>
</comment>
<dbReference type="Pfam" id="PF14452">
    <property type="entry name" value="Multi_ubiq"/>
    <property type="match status" value="3"/>
</dbReference>
<feature type="domain" description="Multi-ubiquitin" evidence="1">
    <location>
        <begin position="37"/>
        <end position="99"/>
    </location>
</feature>
<feature type="domain" description="Multi-ubiquitin" evidence="1">
    <location>
        <begin position="105"/>
        <end position="169"/>
    </location>
</feature>
<evidence type="ECO:0000313" key="3">
    <source>
        <dbReference type="Proteomes" id="UP000465810"/>
    </source>
</evidence>
<name>A0A7X4GK74_9SPHN</name>
<protein>
    <recommendedName>
        <fullName evidence="1">Multi-ubiquitin domain-containing protein</fullName>
    </recommendedName>
</protein>
<feature type="domain" description="Multi-ubiquitin" evidence="1">
    <location>
        <begin position="177"/>
        <end position="239"/>
    </location>
</feature>
<accession>A0A7X4GK74</accession>
<dbReference type="EMBL" id="WVTD01000032">
    <property type="protein sequence ID" value="MYM00197.1"/>
    <property type="molecule type" value="Genomic_DNA"/>
</dbReference>
<dbReference type="InterPro" id="IPR027802">
    <property type="entry name" value="Multi-ubiquitin_dom"/>
</dbReference>
<gene>
    <name evidence="2" type="ORF">GR702_20810</name>
</gene>
<dbReference type="AlphaFoldDB" id="A0A7X4GK74"/>